<dbReference type="InterPro" id="IPR014710">
    <property type="entry name" value="RmlC-like_jellyroll"/>
</dbReference>
<keyword evidence="2" id="KW-0010">Activator</keyword>
<gene>
    <name evidence="6" type="ORF">CR205_06195</name>
</gene>
<dbReference type="SUPFAM" id="SSF54631">
    <property type="entry name" value="CBS-domain pair"/>
    <property type="match status" value="1"/>
</dbReference>
<evidence type="ECO:0000256" key="1">
    <source>
        <dbReference type="ARBA" id="ARBA00023122"/>
    </source>
</evidence>
<evidence type="ECO:0000313" key="6">
    <source>
        <dbReference type="EMBL" id="PYZ98183.1"/>
    </source>
</evidence>
<feature type="domain" description="CBS" evidence="5">
    <location>
        <begin position="229"/>
        <end position="285"/>
    </location>
</feature>
<dbReference type="SMART" id="SM00116">
    <property type="entry name" value="CBS"/>
    <property type="match status" value="2"/>
</dbReference>
<dbReference type="SMART" id="SM00100">
    <property type="entry name" value="cNMP"/>
    <property type="match status" value="1"/>
</dbReference>
<evidence type="ECO:0000256" key="3">
    <source>
        <dbReference type="PROSITE-ProRule" id="PRU00703"/>
    </source>
</evidence>
<evidence type="ECO:0000259" key="4">
    <source>
        <dbReference type="PROSITE" id="PS50042"/>
    </source>
</evidence>
<proteinExistence type="predicted"/>
<comment type="caution">
    <text evidence="6">The sequence shown here is derived from an EMBL/GenBank/DDBJ whole genome shotgun (WGS) entry which is preliminary data.</text>
</comment>
<name>A0A2W0H8J1_9BACI</name>
<dbReference type="AlphaFoldDB" id="A0A2W0H8J1"/>
<dbReference type="CDD" id="cd02205">
    <property type="entry name" value="CBS_pair_SF"/>
    <property type="match status" value="1"/>
</dbReference>
<dbReference type="CDD" id="cd05401">
    <property type="entry name" value="NT_GlnE_GlnD_like"/>
    <property type="match status" value="1"/>
</dbReference>
<dbReference type="CDD" id="cd00038">
    <property type="entry name" value="CAP_ED"/>
    <property type="match status" value="1"/>
</dbReference>
<dbReference type="Gene3D" id="2.60.120.10">
    <property type="entry name" value="Jelly Rolls"/>
    <property type="match status" value="1"/>
</dbReference>
<dbReference type="Proteomes" id="UP000248066">
    <property type="component" value="Unassembled WGS sequence"/>
</dbReference>
<dbReference type="InterPro" id="IPR046342">
    <property type="entry name" value="CBS_dom_sf"/>
</dbReference>
<keyword evidence="7" id="KW-1185">Reference proteome</keyword>
<feature type="domain" description="Cyclic nucleotide-binding" evidence="4">
    <location>
        <begin position="16"/>
        <end position="119"/>
    </location>
</feature>
<dbReference type="RefSeq" id="WP_110517997.1">
    <property type="nucleotide sequence ID" value="NZ_PDOF01000001.1"/>
</dbReference>
<sequence length="636" mass="73883">MKNENVFKEVMRNAFPFDLLTEEQFDMVTSDAVRLSFRENEFLFHEEEEEVEVYFLLKGLAKNVLHREDGKQFSVRFYYPGDLIGLMILLSGGEMNFSVQALENCETVKLKKHTLLKVMTENKPFSDTILTGIGQRMKSLYDEMKKDHSTSDSENVALYKTRVHTIMDKPRFIYPDQTIVQAAGTLSDWGGLGLTVVDQDHHIKGTITQTELLKALAADGAHHPVSKWMVTDPVCVQADAFSYEVLTYFKEDRINLVPVLNGEKAVGILTAESFLRLHESEYLNLYYNVSHARDLKRLMDLSPKKSEKFLSFTEELLTEQTYGTEMSEFISRYNDQIHIQVIRHALREMKKEGYGSPPVNYCFVVMGSQGRGEQAFSTDQDNGMILDNYSHLPNREEIEQYFYTFARKINDGLAACGFPECTGGIMAKETKWRRAIDQWEREVLRWLRETDGEEVRDFTIFIDYRPLFGDFTLAEDLRERITPAIQKGRILQAMLMKDTIRFRVPVQPFGRISTKGKQRSINLKKGAIMQIVNNIRIFAIRYGIKEVSTLKRLYALRKEEVFHPRDAANAKLALDYLYQFRIRENVRQLRSDEPLTNELRPYQLTKEDRKQLREALLVAKRMQQMSELSFARNRGL</sequence>
<dbReference type="PANTHER" id="PTHR43080">
    <property type="entry name" value="CBS DOMAIN-CONTAINING PROTEIN CBSX3, MITOCHONDRIAL"/>
    <property type="match status" value="1"/>
</dbReference>
<dbReference type="Pfam" id="PF03445">
    <property type="entry name" value="DUF294"/>
    <property type="match status" value="1"/>
</dbReference>
<feature type="domain" description="CBS" evidence="5">
    <location>
        <begin position="166"/>
        <end position="225"/>
    </location>
</feature>
<dbReference type="OrthoDB" id="9810963at2"/>
<accession>A0A2W0H8J1</accession>
<dbReference type="Pfam" id="PF00571">
    <property type="entry name" value="CBS"/>
    <property type="match status" value="2"/>
</dbReference>
<dbReference type="InterPro" id="IPR000595">
    <property type="entry name" value="cNMP-bd_dom"/>
</dbReference>
<dbReference type="InterPro" id="IPR018490">
    <property type="entry name" value="cNMP-bd_dom_sf"/>
</dbReference>
<organism evidence="6 7">
    <name type="scientific">Alteribacter lacisalsi</name>
    <dbReference type="NCBI Taxonomy" id="2045244"/>
    <lineage>
        <taxon>Bacteria</taxon>
        <taxon>Bacillati</taxon>
        <taxon>Bacillota</taxon>
        <taxon>Bacilli</taxon>
        <taxon>Bacillales</taxon>
        <taxon>Bacillaceae</taxon>
        <taxon>Alteribacter</taxon>
    </lineage>
</organism>
<protein>
    <recommendedName>
        <fullName evidence="8">CBS domain-containing protein</fullName>
    </recommendedName>
</protein>
<dbReference type="Gene3D" id="3.10.580.10">
    <property type="entry name" value="CBS-domain"/>
    <property type="match status" value="1"/>
</dbReference>
<dbReference type="SUPFAM" id="SSF51206">
    <property type="entry name" value="cAMP-binding domain-like"/>
    <property type="match status" value="1"/>
</dbReference>
<evidence type="ECO:0008006" key="8">
    <source>
        <dbReference type="Google" id="ProtNLM"/>
    </source>
</evidence>
<dbReference type="InterPro" id="IPR005105">
    <property type="entry name" value="GlnD_Uridyltrans_N"/>
</dbReference>
<dbReference type="EMBL" id="PDOF01000001">
    <property type="protein sequence ID" value="PYZ98183.1"/>
    <property type="molecule type" value="Genomic_DNA"/>
</dbReference>
<keyword evidence="1 3" id="KW-0129">CBS domain</keyword>
<dbReference type="Pfam" id="PF10335">
    <property type="entry name" value="DUF294_C"/>
    <property type="match status" value="1"/>
</dbReference>
<evidence type="ECO:0000256" key="2">
    <source>
        <dbReference type="ARBA" id="ARBA00023159"/>
    </source>
</evidence>
<dbReference type="InterPro" id="IPR051257">
    <property type="entry name" value="Diverse_CBS-Domain"/>
</dbReference>
<dbReference type="PROSITE" id="PS50042">
    <property type="entry name" value="CNMP_BINDING_3"/>
    <property type="match status" value="1"/>
</dbReference>
<dbReference type="GO" id="GO:0008773">
    <property type="term" value="F:[protein-PII] uridylyltransferase activity"/>
    <property type="evidence" value="ECO:0007669"/>
    <property type="project" value="InterPro"/>
</dbReference>
<dbReference type="InterPro" id="IPR018821">
    <property type="entry name" value="DUF294_put_nucleoTrafse_sb-bd"/>
</dbReference>
<dbReference type="Pfam" id="PF00027">
    <property type="entry name" value="cNMP_binding"/>
    <property type="match status" value="1"/>
</dbReference>
<dbReference type="InterPro" id="IPR000644">
    <property type="entry name" value="CBS_dom"/>
</dbReference>
<evidence type="ECO:0000259" key="5">
    <source>
        <dbReference type="PROSITE" id="PS51371"/>
    </source>
</evidence>
<dbReference type="PANTHER" id="PTHR43080:SF2">
    <property type="entry name" value="CBS DOMAIN-CONTAINING PROTEIN"/>
    <property type="match status" value="1"/>
</dbReference>
<dbReference type="PROSITE" id="PS51371">
    <property type="entry name" value="CBS"/>
    <property type="match status" value="2"/>
</dbReference>
<reference evidence="6 7" key="1">
    <citation type="submission" date="2017-10" db="EMBL/GenBank/DDBJ databases">
        <title>Bacillus sp. nov., a halophilic bacterium isolated from a Yangshapao Lake.</title>
        <authorList>
            <person name="Wang H."/>
        </authorList>
    </citation>
    <scope>NUCLEOTIDE SEQUENCE [LARGE SCALE GENOMIC DNA]</scope>
    <source>
        <strain evidence="6 7">YSP-3</strain>
    </source>
</reference>
<evidence type="ECO:0000313" key="7">
    <source>
        <dbReference type="Proteomes" id="UP000248066"/>
    </source>
</evidence>